<evidence type="ECO:0000313" key="2">
    <source>
        <dbReference type="Proteomes" id="UP000621455"/>
    </source>
</evidence>
<protein>
    <submittedName>
        <fullName evidence="1">RHS repeat-associated core domain-containing protein</fullName>
    </submittedName>
</protein>
<dbReference type="NCBIfam" id="TIGR03696">
    <property type="entry name" value="Rhs_assc_core"/>
    <property type="match status" value="1"/>
</dbReference>
<gene>
    <name evidence="1" type="ORF">F2P44_06535</name>
</gene>
<accession>A0ABX0N944</accession>
<dbReference type="Proteomes" id="UP000621455">
    <property type="component" value="Unassembled WGS sequence"/>
</dbReference>
<evidence type="ECO:0000313" key="1">
    <source>
        <dbReference type="EMBL" id="NHZ78936.1"/>
    </source>
</evidence>
<keyword evidence="2" id="KW-1185">Reference proteome</keyword>
<organism evidence="1 2">
    <name type="scientific">Massilia frigida</name>
    <dbReference type="NCBI Taxonomy" id="2609281"/>
    <lineage>
        <taxon>Bacteria</taxon>
        <taxon>Pseudomonadati</taxon>
        <taxon>Pseudomonadota</taxon>
        <taxon>Betaproteobacteria</taxon>
        <taxon>Burkholderiales</taxon>
        <taxon>Oxalobacteraceae</taxon>
        <taxon>Telluria group</taxon>
        <taxon>Massilia</taxon>
    </lineage>
</organism>
<name>A0ABX0N944_9BURK</name>
<dbReference type="InterPro" id="IPR022385">
    <property type="entry name" value="Rhs_assc_core"/>
</dbReference>
<dbReference type="InterPro" id="IPR050708">
    <property type="entry name" value="T6SS_VgrG/RHS"/>
</dbReference>
<proteinExistence type="predicted"/>
<dbReference type="PRINTS" id="PR00394">
    <property type="entry name" value="RHSPROTEIN"/>
</dbReference>
<comment type="caution">
    <text evidence="1">The sequence shown here is derived from an EMBL/GenBank/DDBJ whole genome shotgun (WGS) entry which is preliminary data.</text>
</comment>
<dbReference type="Gene3D" id="2.180.10.10">
    <property type="entry name" value="RHS repeat-associated core"/>
    <property type="match status" value="1"/>
</dbReference>
<sequence>MRRRGDMEGLARRCRTLPRGREQADGQYADKETGFHYNRHRYYDPQAGRYLTHDPVRLQGGTNLCRYAPNPVGWVDPLGLTCKAYRVMDGVKRNGRWWVSVCPTPY</sequence>
<dbReference type="EMBL" id="WHJG01000004">
    <property type="protein sequence ID" value="NHZ78936.1"/>
    <property type="molecule type" value="Genomic_DNA"/>
</dbReference>
<dbReference type="PANTHER" id="PTHR32305">
    <property type="match status" value="1"/>
</dbReference>
<reference evidence="1 2" key="1">
    <citation type="submission" date="2019-10" db="EMBL/GenBank/DDBJ databases">
        <title>Taxonomy of Antarctic Massilia spp.: description of Massilia rubra sp. nov., Massilia aquatica sp. nov., Massilia mucilaginosa sp. nov., Massilia frigida sp. nov. isolated from streams, lakes and regoliths.</title>
        <authorList>
            <person name="Holochova P."/>
            <person name="Sedlacek I."/>
            <person name="Kralova S."/>
            <person name="Maslanova I."/>
            <person name="Busse H.-J."/>
            <person name="Stankova E."/>
            <person name="Vrbovska V."/>
            <person name="Kovarovic V."/>
            <person name="Bartak M."/>
            <person name="Svec P."/>
            <person name="Pantucek R."/>
        </authorList>
    </citation>
    <scope>NUCLEOTIDE SEQUENCE [LARGE SCALE GENOMIC DNA]</scope>
    <source>
        <strain evidence="1 2">CCM 8695</strain>
    </source>
</reference>
<dbReference type="PANTHER" id="PTHR32305:SF15">
    <property type="entry name" value="PROTEIN RHSA-RELATED"/>
    <property type="match status" value="1"/>
</dbReference>